<sequence>MDISGRTRIVGIFGDPVEHSLSPSMHNAAFRSLGLDYAYVPFHVSRSGLGIALKGLFALDIKGVNLTIPHKVDALKYLSWRDREVKLIGAVNTVKVNAGGLFGYNTDGKGFILSLKKDCNFNPRKKNVLILGAGGAARAVVIKLASCGAGEITVTSPIKQELKQLAGDVKKRLGINIRTFLLGRSVPVAEAGRIHLLVNTTPVGMHADDPVLLPCEFFKKAGSLQLVYDVIYSPAKTRLLRTAASCGIQTSNGLGMLLYQGALAFEIWTGRQAPVDIMRKALLKTLGNG</sequence>
<evidence type="ECO:0000256" key="5">
    <source>
        <dbReference type="ARBA" id="ARBA00023002"/>
    </source>
</evidence>
<evidence type="ECO:0000256" key="2">
    <source>
        <dbReference type="ARBA" id="ARBA00012962"/>
    </source>
</evidence>
<keyword evidence="3 7" id="KW-0028">Amino-acid biosynthesis</keyword>
<name>A0A2M7SE15_9BACT</name>
<feature type="binding site" evidence="7">
    <location>
        <position position="260"/>
    </location>
    <ligand>
        <name>shikimate</name>
        <dbReference type="ChEBI" id="CHEBI:36208"/>
    </ligand>
</feature>
<feature type="binding site" evidence="7">
    <location>
        <position position="253"/>
    </location>
    <ligand>
        <name>NADP(+)</name>
        <dbReference type="ChEBI" id="CHEBI:58349"/>
    </ligand>
</feature>
<dbReference type="GO" id="GO:0004764">
    <property type="term" value="F:shikimate 3-dehydrogenase (NADP+) activity"/>
    <property type="evidence" value="ECO:0007669"/>
    <property type="project" value="UniProtKB-UniRule"/>
</dbReference>
<dbReference type="Gene3D" id="3.40.50.720">
    <property type="entry name" value="NAD(P)-binding Rossmann-like Domain"/>
    <property type="match status" value="1"/>
</dbReference>
<keyword evidence="5 7" id="KW-0560">Oxidoreductase</keyword>
<dbReference type="InterPro" id="IPR013708">
    <property type="entry name" value="Shikimate_DH-bd_N"/>
</dbReference>
<comment type="catalytic activity">
    <reaction evidence="7">
        <text>shikimate + NADP(+) = 3-dehydroshikimate + NADPH + H(+)</text>
        <dbReference type="Rhea" id="RHEA:17737"/>
        <dbReference type="ChEBI" id="CHEBI:15378"/>
        <dbReference type="ChEBI" id="CHEBI:16630"/>
        <dbReference type="ChEBI" id="CHEBI:36208"/>
        <dbReference type="ChEBI" id="CHEBI:57783"/>
        <dbReference type="ChEBI" id="CHEBI:58349"/>
        <dbReference type="EC" id="1.1.1.25"/>
    </reaction>
</comment>
<keyword evidence="6 7" id="KW-0057">Aromatic amino acid biosynthesis</keyword>
<evidence type="ECO:0000256" key="1">
    <source>
        <dbReference type="ARBA" id="ARBA00004871"/>
    </source>
</evidence>
<organism evidence="10 11">
    <name type="scientific">Candidatus Desantisbacteria bacterium CG_4_10_14_0_8_um_filter_48_22</name>
    <dbReference type="NCBI Taxonomy" id="1974543"/>
    <lineage>
        <taxon>Bacteria</taxon>
        <taxon>Candidatus Desantisiibacteriota</taxon>
    </lineage>
</organism>
<protein>
    <recommendedName>
        <fullName evidence="2 7">Shikimate dehydrogenase (NADP(+))</fullName>
        <shortName evidence="7">SDH</shortName>
        <ecNumber evidence="2 7">1.1.1.25</ecNumber>
    </recommendedName>
</protein>
<dbReference type="NCBIfam" id="NF001314">
    <property type="entry name" value="PRK00258.2-2"/>
    <property type="match status" value="1"/>
</dbReference>
<dbReference type="Proteomes" id="UP000229307">
    <property type="component" value="Unassembled WGS sequence"/>
</dbReference>
<dbReference type="GO" id="GO:0009073">
    <property type="term" value="P:aromatic amino acid family biosynthetic process"/>
    <property type="evidence" value="ECO:0007669"/>
    <property type="project" value="UniProtKB-KW"/>
</dbReference>
<evidence type="ECO:0000256" key="3">
    <source>
        <dbReference type="ARBA" id="ARBA00022605"/>
    </source>
</evidence>
<dbReference type="PANTHER" id="PTHR21089">
    <property type="entry name" value="SHIKIMATE DEHYDROGENASE"/>
    <property type="match status" value="1"/>
</dbReference>
<dbReference type="InterPro" id="IPR036291">
    <property type="entry name" value="NAD(P)-bd_dom_sf"/>
</dbReference>
<dbReference type="AlphaFoldDB" id="A0A2M7SE15"/>
<proteinExistence type="inferred from homology"/>
<feature type="binding site" evidence="7">
    <location>
        <position position="232"/>
    </location>
    <ligand>
        <name>shikimate</name>
        <dbReference type="ChEBI" id="CHEBI:36208"/>
    </ligand>
</feature>
<evidence type="ECO:0000256" key="7">
    <source>
        <dbReference type="HAMAP-Rule" id="MF_00222"/>
    </source>
</evidence>
<evidence type="ECO:0000256" key="6">
    <source>
        <dbReference type="ARBA" id="ARBA00023141"/>
    </source>
</evidence>
<comment type="similarity">
    <text evidence="7">Belongs to the shikimate dehydrogenase family.</text>
</comment>
<dbReference type="GO" id="GO:0009423">
    <property type="term" value="P:chorismate biosynthetic process"/>
    <property type="evidence" value="ECO:0007669"/>
    <property type="project" value="UniProtKB-UniRule"/>
</dbReference>
<comment type="subunit">
    <text evidence="7">Homodimer.</text>
</comment>
<dbReference type="InterPro" id="IPR011342">
    <property type="entry name" value="Shikimate_DH"/>
</dbReference>
<dbReference type="NCBIfam" id="TIGR00507">
    <property type="entry name" value="aroE"/>
    <property type="match status" value="1"/>
</dbReference>
<dbReference type="SUPFAM" id="SSF51735">
    <property type="entry name" value="NAD(P)-binding Rossmann-fold domains"/>
    <property type="match status" value="1"/>
</dbReference>
<dbReference type="Pfam" id="PF18317">
    <property type="entry name" value="SDH_C"/>
    <property type="match status" value="1"/>
</dbReference>
<comment type="pathway">
    <text evidence="1 7">Metabolic intermediate biosynthesis; chorismate biosynthesis; chorismate from D-erythrose 4-phosphate and phosphoenolpyruvate: step 4/7.</text>
</comment>
<evidence type="ECO:0000313" key="10">
    <source>
        <dbReference type="EMBL" id="PIZ17775.1"/>
    </source>
</evidence>
<feature type="binding site" evidence="7">
    <location>
        <position position="107"/>
    </location>
    <ligand>
        <name>shikimate</name>
        <dbReference type="ChEBI" id="CHEBI:36208"/>
    </ligand>
</feature>
<comment type="caution">
    <text evidence="7">Lacks conserved residue(s) required for the propagation of feature annotation.</text>
</comment>
<dbReference type="SUPFAM" id="SSF53223">
    <property type="entry name" value="Aminoacid dehydrogenase-like, N-terminal domain"/>
    <property type="match status" value="1"/>
</dbReference>
<dbReference type="InterPro" id="IPR046346">
    <property type="entry name" value="Aminoacid_DH-like_N_sf"/>
</dbReference>
<evidence type="ECO:0000259" key="9">
    <source>
        <dbReference type="Pfam" id="PF18317"/>
    </source>
</evidence>
<dbReference type="Gene3D" id="3.40.50.10860">
    <property type="entry name" value="Leucine Dehydrogenase, chain A, domain 1"/>
    <property type="match status" value="1"/>
</dbReference>
<evidence type="ECO:0000256" key="4">
    <source>
        <dbReference type="ARBA" id="ARBA00022857"/>
    </source>
</evidence>
<dbReference type="GO" id="GO:0019632">
    <property type="term" value="P:shikimate metabolic process"/>
    <property type="evidence" value="ECO:0007669"/>
    <property type="project" value="InterPro"/>
</dbReference>
<dbReference type="HAMAP" id="MF_00222">
    <property type="entry name" value="Shikimate_DH_AroE"/>
    <property type="match status" value="1"/>
</dbReference>
<dbReference type="Pfam" id="PF08501">
    <property type="entry name" value="Shikimate_dh_N"/>
    <property type="match status" value="1"/>
</dbReference>
<evidence type="ECO:0000313" key="11">
    <source>
        <dbReference type="Proteomes" id="UP000229307"/>
    </source>
</evidence>
<dbReference type="GO" id="GO:0008652">
    <property type="term" value="P:amino acid biosynthetic process"/>
    <property type="evidence" value="ECO:0007669"/>
    <property type="project" value="UniProtKB-KW"/>
</dbReference>
<evidence type="ECO:0000259" key="8">
    <source>
        <dbReference type="Pfam" id="PF08501"/>
    </source>
</evidence>
<dbReference type="PANTHER" id="PTHR21089:SF1">
    <property type="entry name" value="BIFUNCTIONAL 3-DEHYDROQUINATE DEHYDRATASE_SHIKIMATE DEHYDROGENASE, CHLOROPLASTIC"/>
    <property type="match status" value="1"/>
</dbReference>
<dbReference type="InterPro" id="IPR022893">
    <property type="entry name" value="Shikimate_DH_fam"/>
</dbReference>
<dbReference type="UniPathway" id="UPA00053">
    <property type="reaction ID" value="UER00087"/>
</dbReference>
<dbReference type="InterPro" id="IPR041121">
    <property type="entry name" value="SDH_C"/>
</dbReference>
<gene>
    <name evidence="7" type="primary">aroE</name>
    <name evidence="10" type="ORF">COY52_02930</name>
</gene>
<dbReference type="GO" id="GO:0005829">
    <property type="term" value="C:cytosol"/>
    <property type="evidence" value="ECO:0007669"/>
    <property type="project" value="TreeGrafter"/>
</dbReference>
<feature type="binding site" evidence="7">
    <location>
        <position position="67"/>
    </location>
    <ligand>
        <name>shikimate</name>
        <dbReference type="ChEBI" id="CHEBI:36208"/>
    </ligand>
</feature>
<feature type="active site" description="Proton acceptor" evidence="7">
    <location>
        <position position="71"/>
    </location>
</feature>
<feature type="binding site" evidence="7">
    <location>
        <begin position="20"/>
        <end position="22"/>
    </location>
    <ligand>
        <name>shikimate</name>
        <dbReference type="ChEBI" id="CHEBI:36208"/>
    </ligand>
</feature>
<feature type="binding site" evidence="7">
    <location>
        <begin position="132"/>
        <end position="136"/>
    </location>
    <ligand>
        <name>NADP(+)</name>
        <dbReference type="ChEBI" id="CHEBI:58349"/>
    </ligand>
</feature>
<dbReference type="EC" id="1.1.1.25" evidence="2 7"/>
<keyword evidence="4 7" id="KW-0521">NADP</keyword>
<feature type="binding site" evidence="7">
    <location>
        <position position="92"/>
    </location>
    <ligand>
        <name>shikimate</name>
        <dbReference type="ChEBI" id="CHEBI:36208"/>
    </ligand>
</feature>
<feature type="domain" description="Shikimate dehydrogenase substrate binding N-terminal" evidence="8">
    <location>
        <begin position="12"/>
        <end position="94"/>
    </location>
</feature>
<accession>A0A2M7SE15</accession>
<comment type="function">
    <text evidence="7">Involved in the biosynthesis of the chorismate, which leads to the biosynthesis of aromatic amino acids. Catalyzes the reversible NADPH linked reduction of 3-dehydroshikimate (DHSA) to yield shikimate (SA).</text>
</comment>
<reference evidence="11" key="1">
    <citation type="submission" date="2017-09" db="EMBL/GenBank/DDBJ databases">
        <title>Depth-based differentiation of microbial function through sediment-hosted aquifers and enrichment of novel symbionts in the deep terrestrial subsurface.</title>
        <authorList>
            <person name="Probst A.J."/>
            <person name="Ladd B."/>
            <person name="Jarett J.K."/>
            <person name="Geller-Mcgrath D.E."/>
            <person name="Sieber C.M.K."/>
            <person name="Emerson J.B."/>
            <person name="Anantharaman K."/>
            <person name="Thomas B.C."/>
            <person name="Malmstrom R."/>
            <person name="Stieglmeier M."/>
            <person name="Klingl A."/>
            <person name="Woyke T."/>
            <person name="Ryan C.M."/>
            <person name="Banfield J.F."/>
        </authorList>
    </citation>
    <scope>NUCLEOTIDE SEQUENCE [LARGE SCALE GENOMIC DNA]</scope>
</reference>
<dbReference type="EMBL" id="PFMR01000086">
    <property type="protein sequence ID" value="PIZ17775.1"/>
    <property type="molecule type" value="Genomic_DNA"/>
</dbReference>
<dbReference type="CDD" id="cd01065">
    <property type="entry name" value="NAD_bind_Shikimate_DH"/>
    <property type="match status" value="1"/>
</dbReference>
<comment type="caution">
    <text evidence="10">The sequence shown here is derived from an EMBL/GenBank/DDBJ whole genome shotgun (WGS) entry which is preliminary data.</text>
</comment>
<feature type="binding site" evidence="7">
    <location>
        <position position="230"/>
    </location>
    <ligand>
        <name>NADP(+)</name>
        <dbReference type="ChEBI" id="CHEBI:58349"/>
    </ligand>
</feature>
<dbReference type="GO" id="GO:0050661">
    <property type="term" value="F:NADP binding"/>
    <property type="evidence" value="ECO:0007669"/>
    <property type="project" value="InterPro"/>
</dbReference>
<feature type="domain" description="SDH C-terminal" evidence="9">
    <location>
        <begin position="253"/>
        <end position="283"/>
    </location>
</feature>